<evidence type="ECO:0000256" key="1">
    <source>
        <dbReference type="ARBA" id="ARBA00001913"/>
    </source>
</evidence>
<dbReference type="SUPFAM" id="SSF53649">
    <property type="entry name" value="Alkaline phosphatase-like"/>
    <property type="match status" value="1"/>
</dbReference>
<dbReference type="AlphaFoldDB" id="A0AAV4CLQ5"/>
<evidence type="ECO:0000313" key="8">
    <source>
        <dbReference type="EMBL" id="GFO32832.1"/>
    </source>
</evidence>
<dbReference type="PROSITE" id="PS00523">
    <property type="entry name" value="SULFATASE_1"/>
    <property type="match status" value="1"/>
</dbReference>
<dbReference type="InterPro" id="IPR047115">
    <property type="entry name" value="ARSB"/>
</dbReference>
<dbReference type="Pfam" id="PF00884">
    <property type="entry name" value="Sulfatase"/>
    <property type="match status" value="1"/>
</dbReference>
<protein>
    <submittedName>
        <fullName evidence="8">Arylsulfatase b-like</fullName>
    </submittedName>
</protein>
<dbReference type="GO" id="GO:0046872">
    <property type="term" value="F:metal ion binding"/>
    <property type="evidence" value="ECO:0007669"/>
    <property type="project" value="UniProtKB-KW"/>
</dbReference>
<keyword evidence="5" id="KW-0106">Calcium</keyword>
<keyword evidence="6" id="KW-0325">Glycoprotein</keyword>
<dbReference type="EMBL" id="BLXT01006678">
    <property type="protein sequence ID" value="GFO32832.1"/>
    <property type="molecule type" value="Genomic_DNA"/>
</dbReference>
<reference evidence="8 9" key="1">
    <citation type="journal article" date="2021" name="Elife">
        <title>Chloroplast acquisition without the gene transfer in kleptoplastic sea slugs, Plakobranchus ocellatus.</title>
        <authorList>
            <person name="Maeda T."/>
            <person name="Takahashi S."/>
            <person name="Yoshida T."/>
            <person name="Shimamura S."/>
            <person name="Takaki Y."/>
            <person name="Nagai Y."/>
            <person name="Toyoda A."/>
            <person name="Suzuki Y."/>
            <person name="Arimoto A."/>
            <person name="Ishii H."/>
            <person name="Satoh N."/>
            <person name="Nishiyama T."/>
            <person name="Hasebe M."/>
            <person name="Maruyama T."/>
            <person name="Minagawa J."/>
            <person name="Obokata J."/>
            <person name="Shigenobu S."/>
        </authorList>
    </citation>
    <scope>NUCLEOTIDE SEQUENCE [LARGE SCALE GENOMIC DNA]</scope>
</reference>
<evidence type="ECO:0000256" key="3">
    <source>
        <dbReference type="ARBA" id="ARBA00022723"/>
    </source>
</evidence>
<dbReference type="PANTHER" id="PTHR10342">
    <property type="entry name" value="ARYLSULFATASE"/>
    <property type="match status" value="1"/>
</dbReference>
<organism evidence="8 9">
    <name type="scientific">Plakobranchus ocellatus</name>
    <dbReference type="NCBI Taxonomy" id="259542"/>
    <lineage>
        <taxon>Eukaryota</taxon>
        <taxon>Metazoa</taxon>
        <taxon>Spiralia</taxon>
        <taxon>Lophotrochozoa</taxon>
        <taxon>Mollusca</taxon>
        <taxon>Gastropoda</taxon>
        <taxon>Heterobranchia</taxon>
        <taxon>Euthyneura</taxon>
        <taxon>Panpulmonata</taxon>
        <taxon>Sacoglossa</taxon>
        <taxon>Placobranchoidea</taxon>
        <taxon>Plakobranchidae</taxon>
        <taxon>Plakobranchus</taxon>
    </lineage>
</organism>
<sequence length="113" mass="12643">WNDIGFNNPDIISPNINQLAQTGLILNHSYVQPMCSPSRSAFMTGWYPFRLGTQHNVIFSQQNVCLPLDKTLLPQVLKQNGYKTHAIGKRLRLCYNAPAAPGVINQSRYQAGT</sequence>
<comment type="cofactor">
    <cofactor evidence="1">
        <name>Ca(2+)</name>
        <dbReference type="ChEBI" id="CHEBI:29108"/>
    </cofactor>
</comment>
<dbReference type="Proteomes" id="UP000735302">
    <property type="component" value="Unassembled WGS sequence"/>
</dbReference>
<proteinExistence type="inferred from homology"/>
<feature type="non-terminal residue" evidence="8">
    <location>
        <position position="1"/>
    </location>
</feature>
<evidence type="ECO:0000313" key="9">
    <source>
        <dbReference type="Proteomes" id="UP000735302"/>
    </source>
</evidence>
<evidence type="ECO:0000256" key="2">
    <source>
        <dbReference type="ARBA" id="ARBA00008779"/>
    </source>
</evidence>
<dbReference type="InterPro" id="IPR000917">
    <property type="entry name" value="Sulfatase_N"/>
</dbReference>
<accession>A0AAV4CLQ5</accession>
<keyword evidence="3" id="KW-0479">Metal-binding</keyword>
<gene>
    <name evidence="8" type="ORF">PoB_005933700</name>
</gene>
<dbReference type="PANTHER" id="PTHR10342:SF273">
    <property type="entry name" value="RE14504P"/>
    <property type="match status" value="1"/>
</dbReference>
<dbReference type="GO" id="GO:0008484">
    <property type="term" value="F:sulfuric ester hydrolase activity"/>
    <property type="evidence" value="ECO:0007669"/>
    <property type="project" value="InterPro"/>
</dbReference>
<dbReference type="Gene3D" id="3.40.720.10">
    <property type="entry name" value="Alkaline Phosphatase, subunit A"/>
    <property type="match status" value="1"/>
</dbReference>
<comment type="caution">
    <text evidence="8">The sequence shown here is derived from an EMBL/GenBank/DDBJ whole genome shotgun (WGS) entry which is preliminary data.</text>
</comment>
<name>A0AAV4CLQ5_9GAST</name>
<comment type="similarity">
    <text evidence="2">Belongs to the sulfatase family.</text>
</comment>
<evidence type="ECO:0000259" key="7">
    <source>
        <dbReference type="Pfam" id="PF00884"/>
    </source>
</evidence>
<evidence type="ECO:0000256" key="6">
    <source>
        <dbReference type="ARBA" id="ARBA00023180"/>
    </source>
</evidence>
<evidence type="ECO:0000256" key="5">
    <source>
        <dbReference type="ARBA" id="ARBA00022837"/>
    </source>
</evidence>
<keyword evidence="4" id="KW-0378">Hydrolase</keyword>
<evidence type="ECO:0000256" key="4">
    <source>
        <dbReference type="ARBA" id="ARBA00022801"/>
    </source>
</evidence>
<dbReference type="InterPro" id="IPR024607">
    <property type="entry name" value="Sulfatase_CS"/>
</dbReference>
<dbReference type="InterPro" id="IPR017850">
    <property type="entry name" value="Alkaline_phosphatase_core_sf"/>
</dbReference>
<keyword evidence="9" id="KW-1185">Reference proteome</keyword>
<feature type="domain" description="Sulfatase N-terminal" evidence="7">
    <location>
        <begin position="3"/>
        <end position="92"/>
    </location>
</feature>